<keyword evidence="7" id="KW-1185">Reference proteome</keyword>
<keyword evidence="1 3" id="KW-0732">Signal</keyword>
<feature type="chain" id="PRO_5034922614" description="Purple acid phosphatase" evidence="3">
    <location>
        <begin position="23"/>
        <end position="427"/>
    </location>
</feature>
<dbReference type="CDD" id="cd00839">
    <property type="entry name" value="MPP_PAPs"/>
    <property type="match status" value="1"/>
</dbReference>
<dbReference type="PANTHER" id="PTHR45867">
    <property type="entry name" value="PURPLE ACID PHOSPHATASE"/>
    <property type="match status" value="1"/>
</dbReference>
<dbReference type="InterPro" id="IPR041792">
    <property type="entry name" value="MPP_PAP"/>
</dbReference>
<comment type="catalytic activity">
    <reaction evidence="3">
        <text>a phosphate monoester + H2O = an alcohol + phosphate</text>
        <dbReference type="Rhea" id="RHEA:15017"/>
        <dbReference type="ChEBI" id="CHEBI:15377"/>
        <dbReference type="ChEBI" id="CHEBI:30879"/>
        <dbReference type="ChEBI" id="CHEBI:43474"/>
        <dbReference type="ChEBI" id="CHEBI:67140"/>
        <dbReference type="EC" id="3.1.3.2"/>
    </reaction>
</comment>
<dbReference type="KEGG" id="aplc:110975137"/>
<dbReference type="PANTHER" id="PTHR45867:SF3">
    <property type="entry name" value="ACID PHOSPHATASE TYPE 7"/>
    <property type="match status" value="1"/>
</dbReference>
<dbReference type="InterPro" id="IPR025733">
    <property type="entry name" value="PAPs_C"/>
</dbReference>
<dbReference type="InterPro" id="IPR003961">
    <property type="entry name" value="FN3_dom"/>
</dbReference>
<gene>
    <name evidence="8" type="primary">LOC110975137</name>
</gene>
<evidence type="ECO:0000259" key="6">
    <source>
        <dbReference type="Pfam" id="PF16656"/>
    </source>
</evidence>
<dbReference type="SUPFAM" id="SSF56300">
    <property type="entry name" value="Metallo-dependent phosphatases"/>
    <property type="match status" value="1"/>
</dbReference>
<dbReference type="AlphaFoldDB" id="A0A8B7XQ79"/>
<name>A0A8B7XQ79_ACAPL</name>
<evidence type="ECO:0000259" key="4">
    <source>
        <dbReference type="Pfam" id="PF00149"/>
    </source>
</evidence>
<feature type="signal peptide" evidence="3">
    <location>
        <begin position="1"/>
        <end position="22"/>
    </location>
</feature>
<dbReference type="RefSeq" id="XP_022082973.1">
    <property type="nucleotide sequence ID" value="XM_022227281.1"/>
</dbReference>
<keyword evidence="3" id="KW-0378">Hydrolase</keyword>
<dbReference type="InterPro" id="IPR004843">
    <property type="entry name" value="Calcineurin-like_PHP"/>
</dbReference>
<dbReference type="CDD" id="cd00063">
    <property type="entry name" value="FN3"/>
    <property type="match status" value="1"/>
</dbReference>
<dbReference type="Gene3D" id="2.60.40.380">
    <property type="entry name" value="Purple acid phosphatase-like, N-terminal"/>
    <property type="match status" value="1"/>
</dbReference>
<dbReference type="SUPFAM" id="SSF49363">
    <property type="entry name" value="Purple acid phosphatase, N-terminal domain"/>
    <property type="match status" value="1"/>
</dbReference>
<evidence type="ECO:0000256" key="3">
    <source>
        <dbReference type="RuleBase" id="RU361203"/>
    </source>
</evidence>
<evidence type="ECO:0000256" key="2">
    <source>
        <dbReference type="ARBA" id="ARBA00023180"/>
    </source>
</evidence>
<evidence type="ECO:0000313" key="7">
    <source>
        <dbReference type="Proteomes" id="UP000694845"/>
    </source>
</evidence>
<feature type="domain" description="Purple acid phosphatase N-terminal" evidence="6">
    <location>
        <begin position="28"/>
        <end position="116"/>
    </location>
</feature>
<proteinExistence type="inferred from homology"/>
<dbReference type="OMA" id="CKDVFEP"/>
<accession>A0A8B7XQ79</accession>
<evidence type="ECO:0000259" key="5">
    <source>
        <dbReference type="Pfam" id="PF14008"/>
    </source>
</evidence>
<dbReference type="GO" id="GO:0046872">
    <property type="term" value="F:metal ion binding"/>
    <property type="evidence" value="ECO:0007669"/>
    <property type="project" value="InterPro"/>
</dbReference>
<evidence type="ECO:0000256" key="1">
    <source>
        <dbReference type="ARBA" id="ARBA00022729"/>
    </source>
</evidence>
<dbReference type="GeneID" id="110975137"/>
<dbReference type="OrthoDB" id="45007at2759"/>
<dbReference type="Proteomes" id="UP000694845">
    <property type="component" value="Unplaced"/>
</dbReference>
<dbReference type="Pfam" id="PF14008">
    <property type="entry name" value="Metallophos_C"/>
    <property type="match status" value="1"/>
</dbReference>
<dbReference type="GO" id="GO:0003993">
    <property type="term" value="F:acid phosphatase activity"/>
    <property type="evidence" value="ECO:0007669"/>
    <property type="project" value="UniProtKB-EC"/>
</dbReference>
<keyword evidence="2" id="KW-0325">Glycoprotein</keyword>
<dbReference type="EC" id="3.1.3.2" evidence="3"/>
<feature type="domain" description="Purple acid phosphatase C-terminal" evidence="5">
    <location>
        <begin position="352"/>
        <end position="413"/>
    </location>
</feature>
<protein>
    <recommendedName>
        <fullName evidence="3">Purple acid phosphatase</fullName>
        <ecNumber evidence="3">3.1.3.2</ecNumber>
    </recommendedName>
</protein>
<evidence type="ECO:0000313" key="8">
    <source>
        <dbReference type="RefSeq" id="XP_022082973.1"/>
    </source>
</evidence>
<dbReference type="InterPro" id="IPR029052">
    <property type="entry name" value="Metallo-depent_PP-like"/>
</dbReference>
<dbReference type="Pfam" id="PF00149">
    <property type="entry name" value="Metallophos"/>
    <property type="match status" value="1"/>
</dbReference>
<organism evidence="7 8">
    <name type="scientific">Acanthaster planci</name>
    <name type="common">Crown-of-thorns starfish</name>
    <dbReference type="NCBI Taxonomy" id="133434"/>
    <lineage>
        <taxon>Eukaryota</taxon>
        <taxon>Metazoa</taxon>
        <taxon>Echinodermata</taxon>
        <taxon>Eleutherozoa</taxon>
        <taxon>Asterozoa</taxon>
        <taxon>Asteroidea</taxon>
        <taxon>Valvatacea</taxon>
        <taxon>Valvatida</taxon>
        <taxon>Acanthasteridae</taxon>
        <taxon>Acanthaster</taxon>
    </lineage>
</organism>
<sequence>MTGIFGFQILVASVFLIVGIDGQLMSQPEQVHLSATGDVTEMIVTWSTFNDTPSVVQYGKVQPSNNAIGSSTKFVDGGSLHRAQFIHRVTLTGLEPGTKYVYRCGSDEGWSPLFFFPALRDGSNWSPHLALYGDMGNVNPQSLGRLQVGAQGGQYDAILHVGDFAYNFNYNEGKVGDEFMRQIESVAAYVPYMTAVGNHEVAYNFSHYKNRFTMPSYEANQNLWYSWNIGPVHFVVFSTEVYFFLEDSKQTKVNQLKWLEEDLKEASDPKNRTQHPWIITLGHRPMYCSDLDGDDCNKNGSLVRAALEDLFYKHGVDMEIWAHEHNYERLWPVYREKVYNGSTEAPYTNPKAPVHITTGSAGCQSRHDLFSHPRPWDAFRALDYGFTLMHVINGTHLTWQQISDDQHGKVIDEVLLIKDKHGPEAWL</sequence>
<dbReference type="InterPro" id="IPR015914">
    <property type="entry name" value="PAPs_N"/>
</dbReference>
<dbReference type="InterPro" id="IPR008963">
    <property type="entry name" value="Purple_acid_Pase-like_N"/>
</dbReference>
<dbReference type="Pfam" id="PF16656">
    <property type="entry name" value="Pur_ac_phosph_N"/>
    <property type="match status" value="1"/>
</dbReference>
<feature type="domain" description="Calcineurin-like phosphoesterase" evidence="4">
    <location>
        <begin position="144"/>
        <end position="327"/>
    </location>
</feature>
<dbReference type="Gene3D" id="3.60.21.10">
    <property type="match status" value="1"/>
</dbReference>
<reference evidence="8" key="1">
    <citation type="submission" date="2025-08" db="UniProtKB">
        <authorList>
            <consortium name="RefSeq"/>
        </authorList>
    </citation>
    <scope>IDENTIFICATION</scope>
</reference>
<comment type="similarity">
    <text evidence="3">Belongs to the metallophosphoesterase superfamily. Purple acid phosphatase family.</text>
</comment>